<evidence type="ECO:0000259" key="2">
    <source>
        <dbReference type="SMART" id="SM00899"/>
    </source>
</evidence>
<dbReference type="AlphaFoldDB" id="A0A2N3QTV9"/>
<evidence type="ECO:0000313" key="7">
    <source>
        <dbReference type="EMBL" id="RYQ68489.1"/>
    </source>
</evidence>
<dbReference type="EMBL" id="RYUY01000004">
    <property type="protein sequence ID" value="RYQ39422.1"/>
    <property type="molecule type" value="Genomic_DNA"/>
</dbReference>
<dbReference type="EMBL" id="SBKU01000007">
    <property type="protein sequence ID" value="RYQ68489.1"/>
    <property type="molecule type" value="Genomic_DNA"/>
</dbReference>
<evidence type="ECO:0000313" key="4">
    <source>
        <dbReference type="EMBL" id="RYQ30066.1"/>
    </source>
</evidence>
<proteinExistence type="predicted"/>
<keyword evidence="1" id="KW-0408">Iron</keyword>
<sequence>MTSPSSTTPDGAHATDPTVETCPLHVDMVITAIDIDERHRFRMLELGLRRGTVIRVTQRSNFHGRVVAKGTERIALDGQTAAHIHVRRAEHPASPTATPTK</sequence>
<gene>
    <name evidence="3" type="ORF">CQR45_1097</name>
    <name evidence="6" type="ORF">PG2001B_1163</name>
    <name evidence="5" type="ORF">PG2003B_1097</name>
    <name evidence="4" type="ORF">PG2017B_1349</name>
    <name evidence="7" type="ORF">PG2072B_1092</name>
</gene>
<dbReference type="SMART" id="SM00899">
    <property type="entry name" value="FeoA"/>
    <property type="match status" value="1"/>
</dbReference>
<dbReference type="Pfam" id="PF04023">
    <property type="entry name" value="FeoA"/>
    <property type="match status" value="1"/>
</dbReference>
<dbReference type="InterPro" id="IPR007167">
    <property type="entry name" value="Fe-transptr_FeoA-like"/>
</dbReference>
<evidence type="ECO:0000313" key="5">
    <source>
        <dbReference type="EMBL" id="RYQ36598.1"/>
    </source>
</evidence>
<reference evidence="7 12" key="2">
    <citation type="submission" date="2019-01" db="EMBL/GenBank/DDBJ databases">
        <title>Unveiling genomic diversity among members of the Bifidobacterium pseudolongum species, a widely distributed gut commensal of the animal kingdom.</title>
        <authorList>
            <person name="Lugli G.A."/>
            <person name="Duranti S."/>
            <person name="Albert K."/>
            <person name="Mancabelli L."/>
            <person name="Napoli S."/>
            <person name="Viappiani A."/>
            <person name="Anzalone R."/>
            <person name="Longhi G."/>
            <person name="Milani C."/>
            <person name="Turroni F."/>
            <person name="Alessandri G."/>
            <person name="Sela D.A."/>
            <person name="Van Sinderen D."/>
            <person name="Ventura M."/>
        </authorList>
    </citation>
    <scope>NUCLEOTIDE SEQUENCE [LARGE SCALE GENOMIC DNA]</scope>
    <source>
        <strain evidence="6 11">2001B</strain>
        <strain evidence="5 10">2003B</strain>
        <strain evidence="4 9">2017B</strain>
        <strain evidence="7 12">2072B</strain>
    </source>
</reference>
<evidence type="ECO:0000313" key="12">
    <source>
        <dbReference type="Proteomes" id="UP000293268"/>
    </source>
</evidence>
<dbReference type="Proteomes" id="UP000293208">
    <property type="component" value="Unassembled WGS sequence"/>
</dbReference>
<protein>
    <submittedName>
        <fullName evidence="3">FeoA family protein</fullName>
    </submittedName>
</protein>
<evidence type="ECO:0000313" key="6">
    <source>
        <dbReference type="EMBL" id="RYQ39422.1"/>
    </source>
</evidence>
<evidence type="ECO:0000256" key="1">
    <source>
        <dbReference type="ARBA" id="ARBA00023004"/>
    </source>
</evidence>
<dbReference type="GO" id="GO:0046914">
    <property type="term" value="F:transition metal ion binding"/>
    <property type="evidence" value="ECO:0007669"/>
    <property type="project" value="InterPro"/>
</dbReference>
<reference evidence="3 8" key="1">
    <citation type="submission" date="2017-10" db="EMBL/GenBank/DDBJ databases">
        <title>Bifidobacterium genomics.</title>
        <authorList>
            <person name="Lugli G.A."/>
            <person name="Milani C."/>
            <person name="Mancabelli L."/>
        </authorList>
    </citation>
    <scope>NUCLEOTIDE SEQUENCE [LARGE SCALE GENOMIC DNA]</scope>
    <source>
        <strain evidence="3 8">1747B</strain>
    </source>
</reference>
<evidence type="ECO:0000313" key="8">
    <source>
        <dbReference type="Proteomes" id="UP000233722"/>
    </source>
</evidence>
<name>A0A2N3QTV9_9BIFI</name>
<dbReference type="Proteomes" id="UP000233722">
    <property type="component" value="Unassembled WGS sequence"/>
</dbReference>
<evidence type="ECO:0000313" key="11">
    <source>
        <dbReference type="Proteomes" id="UP000293208"/>
    </source>
</evidence>
<organism evidence="3 8">
    <name type="scientific">Bifidobacterium pseudolongum subsp. globosum</name>
    <dbReference type="NCBI Taxonomy" id="1690"/>
    <lineage>
        <taxon>Bacteria</taxon>
        <taxon>Bacillati</taxon>
        <taxon>Actinomycetota</taxon>
        <taxon>Actinomycetes</taxon>
        <taxon>Bifidobacteriales</taxon>
        <taxon>Bifidobacteriaceae</taxon>
        <taxon>Bifidobacterium</taxon>
    </lineage>
</organism>
<accession>A0A2N3QTV9</accession>
<dbReference type="Proteomes" id="UP000291920">
    <property type="component" value="Unassembled WGS sequence"/>
</dbReference>
<dbReference type="EMBL" id="RYUW01000012">
    <property type="protein sequence ID" value="RYQ36598.1"/>
    <property type="molecule type" value="Genomic_DNA"/>
</dbReference>
<feature type="domain" description="Ferrous iron transporter FeoA-like" evidence="2">
    <location>
        <begin position="22"/>
        <end position="88"/>
    </location>
</feature>
<dbReference type="Proteomes" id="UP000292382">
    <property type="component" value="Unassembled WGS sequence"/>
</dbReference>
<evidence type="ECO:0000313" key="10">
    <source>
        <dbReference type="Proteomes" id="UP000292382"/>
    </source>
</evidence>
<dbReference type="SUPFAM" id="SSF50037">
    <property type="entry name" value="C-terminal domain of transcriptional repressors"/>
    <property type="match status" value="1"/>
</dbReference>
<dbReference type="EMBL" id="PCHA01000018">
    <property type="protein sequence ID" value="PKU95451.1"/>
    <property type="molecule type" value="Genomic_DNA"/>
</dbReference>
<dbReference type="Gene3D" id="2.30.30.90">
    <property type="match status" value="1"/>
</dbReference>
<comment type="caution">
    <text evidence="3">The sequence shown here is derived from an EMBL/GenBank/DDBJ whole genome shotgun (WGS) entry which is preliminary data.</text>
</comment>
<evidence type="ECO:0000313" key="9">
    <source>
        <dbReference type="Proteomes" id="UP000291920"/>
    </source>
</evidence>
<dbReference type="Proteomes" id="UP000293268">
    <property type="component" value="Unassembled WGS sequence"/>
</dbReference>
<evidence type="ECO:0000313" key="3">
    <source>
        <dbReference type="EMBL" id="PKU95451.1"/>
    </source>
</evidence>
<dbReference type="RefSeq" id="WP_022858624.1">
    <property type="nucleotide sequence ID" value="NZ_PCHA01000018.1"/>
</dbReference>
<dbReference type="EMBL" id="RYUT01000003">
    <property type="protein sequence ID" value="RYQ30066.1"/>
    <property type="molecule type" value="Genomic_DNA"/>
</dbReference>
<dbReference type="InterPro" id="IPR038157">
    <property type="entry name" value="FeoA_core_dom"/>
</dbReference>
<dbReference type="InterPro" id="IPR008988">
    <property type="entry name" value="Transcriptional_repressor_C"/>
</dbReference>